<accession>A0A1M4ZBG7</accession>
<dbReference type="PROSITE" id="PS51186">
    <property type="entry name" value="GNAT"/>
    <property type="match status" value="1"/>
</dbReference>
<keyword evidence="3" id="KW-1185">Reference proteome</keyword>
<sequence length="257" mass="29844">MVLLEQEDRYKIEPLFEGWQETMIWSCLQGYMGRAWADRRDNPTSARIIIGDFCFFAGSPNREMVGSMPRDCFPDVILMIPQNNYWSRLIEKEYNKNYVVTTRYAIKKEPDVFDRAKLSGYAQALPSGYELRRIDKRLFRILNRQKWSADFCSQFSGWPEYEKHGLGVVAVYEGNPVSGASSYTYYNGGIEIEIDTRRDHRRKGLALACGARLILECLERGLYPSWDAHDKRSVALAEKLGYHLDKPYTTYIISDIN</sequence>
<dbReference type="PANTHER" id="PTHR31143">
    <property type="match status" value="1"/>
</dbReference>
<proteinExistence type="predicted"/>
<dbReference type="Gene3D" id="3.40.630.30">
    <property type="match status" value="1"/>
</dbReference>
<keyword evidence="2" id="KW-0808">Transferase</keyword>
<name>A0A1M4ZBG7_9CLOT</name>
<gene>
    <name evidence="2" type="ORF">SAMN02745158_02712</name>
</gene>
<dbReference type="Gene3D" id="3.40.630.110">
    <property type="entry name" value="GNAT acetyltransferase-like"/>
    <property type="match status" value="1"/>
</dbReference>
<dbReference type="AlphaFoldDB" id="A0A1M4ZBG7"/>
<dbReference type="InterPro" id="IPR027365">
    <property type="entry name" value="GNAT_acetyltra_YdfB-like"/>
</dbReference>
<feature type="domain" description="N-acetyltransferase" evidence="1">
    <location>
        <begin position="126"/>
        <end position="257"/>
    </location>
</feature>
<evidence type="ECO:0000313" key="3">
    <source>
        <dbReference type="Proteomes" id="UP000184245"/>
    </source>
</evidence>
<dbReference type="RefSeq" id="WP_072852611.1">
    <property type="nucleotide sequence ID" value="NZ_FQVI01000014.1"/>
</dbReference>
<dbReference type="OrthoDB" id="7054616at2"/>
<dbReference type="InterPro" id="IPR000182">
    <property type="entry name" value="GNAT_dom"/>
</dbReference>
<dbReference type="Proteomes" id="UP000184245">
    <property type="component" value="Unassembled WGS sequence"/>
</dbReference>
<dbReference type="STRING" id="1122155.SAMN02745158_02712"/>
<dbReference type="GO" id="GO:0016747">
    <property type="term" value="F:acyltransferase activity, transferring groups other than amino-acyl groups"/>
    <property type="evidence" value="ECO:0007669"/>
    <property type="project" value="InterPro"/>
</dbReference>
<evidence type="ECO:0000313" key="2">
    <source>
        <dbReference type="EMBL" id="SHF15390.1"/>
    </source>
</evidence>
<organism evidence="2 3">
    <name type="scientific">Lactonifactor longoviformis DSM 17459</name>
    <dbReference type="NCBI Taxonomy" id="1122155"/>
    <lineage>
        <taxon>Bacteria</taxon>
        <taxon>Bacillati</taxon>
        <taxon>Bacillota</taxon>
        <taxon>Clostridia</taxon>
        <taxon>Eubacteriales</taxon>
        <taxon>Clostridiaceae</taxon>
        <taxon>Lactonifactor</taxon>
    </lineage>
</organism>
<dbReference type="EMBL" id="FQVI01000014">
    <property type="protein sequence ID" value="SHF15390.1"/>
    <property type="molecule type" value="Genomic_DNA"/>
</dbReference>
<reference evidence="2 3" key="1">
    <citation type="submission" date="2016-11" db="EMBL/GenBank/DDBJ databases">
        <authorList>
            <person name="Jaros S."/>
            <person name="Januszkiewicz K."/>
            <person name="Wedrychowicz H."/>
        </authorList>
    </citation>
    <scope>NUCLEOTIDE SEQUENCE [LARGE SCALE GENOMIC DNA]</scope>
    <source>
        <strain evidence="2 3">DSM 17459</strain>
    </source>
</reference>
<evidence type="ECO:0000259" key="1">
    <source>
        <dbReference type="PROSITE" id="PS51186"/>
    </source>
</evidence>
<dbReference type="PANTHER" id="PTHR31143:SF2">
    <property type="entry name" value="FR47-LIKE DOMAIN-CONTAINING PROTEIN-RELATED"/>
    <property type="match status" value="1"/>
</dbReference>
<dbReference type="InterPro" id="IPR016181">
    <property type="entry name" value="Acyl_CoA_acyltransferase"/>
</dbReference>
<dbReference type="InterPro" id="IPR042573">
    <property type="entry name" value="GNAT_acetyltra_N"/>
</dbReference>
<dbReference type="Pfam" id="PF12746">
    <property type="entry name" value="GNAT_acetyltran"/>
    <property type="match status" value="1"/>
</dbReference>
<protein>
    <submittedName>
        <fullName evidence="2">GNAT acetyltransferase</fullName>
    </submittedName>
</protein>
<dbReference type="SUPFAM" id="SSF55729">
    <property type="entry name" value="Acyl-CoA N-acyltransferases (Nat)"/>
    <property type="match status" value="1"/>
</dbReference>